<gene>
    <name evidence="1" type="ORF">EUA93_08855</name>
</gene>
<evidence type="ECO:0000313" key="1">
    <source>
        <dbReference type="EMBL" id="RYB94441.1"/>
    </source>
</evidence>
<evidence type="ECO:0000313" key="2">
    <source>
        <dbReference type="Proteomes" id="UP000294071"/>
    </source>
</evidence>
<accession>A0A4Q2RYS2</accession>
<keyword evidence="2" id="KW-1185">Reference proteome</keyword>
<organism evidence="1 2">
    <name type="scientific">Nocardioides oleivorans</name>
    <dbReference type="NCBI Taxonomy" id="273676"/>
    <lineage>
        <taxon>Bacteria</taxon>
        <taxon>Bacillati</taxon>
        <taxon>Actinomycetota</taxon>
        <taxon>Actinomycetes</taxon>
        <taxon>Propionibacteriales</taxon>
        <taxon>Nocardioidaceae</taxon>
        <taxon>Nocardioides</taxon>
    </lineage>
</organism>
<dbReference type="RefSeq" id="WP_129399792.1">
    <property type="nucleotide sequence ID" value="NZ_SDWT01000001.1"/>
</dbReference>
<dbReference type="EMBL" id="SDWT01000001">
    <property type="protein sequence ID" value="RYB94441.1"/>
    <property type="molecule type" value="Genomic_DNA"/>
</dbReference>
<dbReference type="Proteomes" id="UP000294071">
    <property type="component" value="Unassembled WGS sequence"/>
</dbReference>
<protein>
    <submittedName>
        <fullName evidence="1">Uncharacterized protein</fullName>
    </submittedName>
</protein>
<dbReference type="AlphaFoldDB" id="A0A4Q2RYS2"/>
<comment type="caution">
    <text evidence="1">The sequence shown here is derived from an EMBL/GenBank/DDBJ whole genome shotgun (WGS) entry which is preliminary data.</text>
</comment>
<sequence>MKRTITLRVEVANADEYADAVAAIVQHPSVIQSVWTRGEEIKSILENKHGMTGEWAHGAASTWIADNS</sequence>
<reference evidence="1 2" key="1">
    <citation type="submission" date="2019-01" db="EMBL/GenBank/DDBJ databases">
        <title>Novel species of Nocardioides.</title>
        <authorList>
            <person name="Liu Q."/>
            <person name="Xin Y.-H."/>
        </authorList>
    </citation>
    <scope>NUCLEOTIDE SEQUENCE [LARGE SCALE GENOMIC DNA]</scope>
    <source>
        <strain evidence="1 2">CGMCC 4.6882</strain>
    </source>
</reference>
<proteinExistence type="predicted"/>
<name>A0A4Q2RYS2_9ACTN</name>